<name>A0A7K4AJK2_METSH</name>
<evidence type="ECO:0000256" key="2">
    <source>
        <dbReference type="ARBA" id="ARBA00022676"/>
    </source>
</evidence>
<dbReference type="SUPFAM" id="SSF47648">
    <property type="entry name" value="Nucleoside phosphorylase/phosphoribosyltransferase N-terminal domain"/>
    <property type="match status" value="1"/>
</dbReference>
<dbReference type="InterPro" id="IPR035902">
    <property type="entry name" value="Nuc_phospho_transferase"/>
</dbReference>
<accession>A0A7K4AJK2</accession>
<dbReference type="GO" id="GO:0005829">
    <property type="term" value="C:cytosol"/>
    <property type="evidence" value="ECO:0007669"/>
    <property type="project" value="TreeGrafter"/>
</dbReference>
<keyword evidence="2 4" id="KW-0328">Glycosyltransferase</keyword>
<feature type="domain" description="Glycosyl transferase family 3" evidence="5">
    <location>
        <begin position="82"/>
        <end position="340"/>
    </location>
</feature>
<evidence type="ECO:0000256" key="1">
    <source>
        <dbReference type="ARBA" id="ARBA00022605"/>
    </source>
</evidence>
<dbReference type="HAMAP" id="MF_00211">
    <property type="entry name" value="TrpD"/>
    <property type="match status" value="1"/>
</dbReference>
<feature type="binding site" evidence="4">
    <location>
        <position position="89"/>
    </location>
    <ligand>
        <name>5-phospho-alpha-D-ribose 1-diphosphate</name>
        <dbReference type="ChEBI" id="CHEBI:58017"/>
    </ligand>
</feature>
<proteinExistence type="inferred from homology"/>
<dbReference type="InterPro" id="IPR005940">
    <property type="entry name" value="Anthranilate_Pribosyl_Tfrase"/>
</dbReference>
<dbReference type="GO" id="GO:0000287">
    <property type="term" value="F:magnesium ion binding"/>
    <property type="evidence" value="ECO:0007669"/>
    <property type="project" value="UniProtKB-UniRule"/>
</dbReference>
<evidence type="ECO:0000259" key="6">
    <source>
        <dbReference type="Pfam" id="PF02885"/>
    </source>
</evidence>
<dbReference type="Gene3D" id="3.40.1030.10">
    <property type="entry name" value="Nucleoside phosphorylase/phosphoribosyltransferase catalytic domain"/>
    <property type="match status" value="1"/>
</dbReference>
<comment type="caution">
    <text evidence="4">Lacks conserved residue(s) required for the propagation of feature annotation.</text>
</comment>
<dbReference type="GO" id="GO:0000162">
    <property type="term" value="P:L-tryptophan biosynthetic process"/>
    <property type="evidence" value="ECO:0007669"/>
    <property type="project" value="UniProtKB-UniRule"/>
</dbReference>
<dbReference type="InterPro" id="IPR036320">
    <property type="entry name" value="Glycosyl_Trfase_fam3_N_dom_sf"/>
</dbReference>
<dbReference type="PANTHER" id="PTHR43285">
    <property type="entry name" value="ANTHRANILATE PHOSPHORIBOSYLTRANSFERASE"/>
    <property type="match status" value="1"/>
</dbReference>
<dbReference type="Proteomes" id="UP000544742">
    <property type="component" value="Unassembled WGS sequence"/>
</dbReference>
<dbReference type="Gene3D" id="1.20.970.10">
    <property type="entry name" value="Transferase, Pyrimidine Nucleoside Phosphorylase, Chain C"/>
    <property type="match status" value="1"/>
</dbReference>
<feature type="binding site" evidence="4">
    <location>
        <begin position="99"/>
        <end position="102"/>
    </location>
    <ligand>
        <name>5-phospho-alpha-D-ribose 1-diphosphate</name>
        <dbReference type="ChEBI" id="CHEBI:58017"/>
    </ligand>
</feature>
<feature type="domain" description="Glycosyl transferase family 3 N-terminal" evidence="6">
    <location>
        <begin position="15"/>
        <end position="70"/>
    </location>
</feature>
<dbReference type="AlphaFoldDB" id="A0A7K4AJK2"/>
<keyword evidence="1 4" id="KW-0028">Amino-acid biosynthesis</keyword>
<dbReference type="GO" id="GO:0004048">
    <property type="term" value="F:anthranilate phosphoribosyltransferase activity"/>
    <property type="evidence" value="ECO:0007669"/>
    <property type="project" value="UniProtKB-UniRule"/>
</dbReference>
<dbReference type="SUPFAM" id="SSF52418">
    <property type="entry name" value="Nucleoside phosphorylase/phosphoribosyltransferase catalytic domain"/>
    <property type="match status" value="1"/>
</dbReference>
<dbReference type="NCBIfam" id="TIGR01245">
    <property type="entry name" value="trpD"/>
    <property type="match status" value="1"/>
</dbReference>
<comment type="function">
    <text evidence="4">Catalyzes the transfer of the phosphoribosyl group of 5-phosphorylribose-1-pyrophosphate (PRPP) to anthranilate to yield N-(5'-phosphoribosyl)-anthranilate (PRA).</text>
</comment>
<evidence type="ECO:0000256" key="4">
    <source>
        <dbReference type="HAMAP-Rule" id="MF_00211"/>
    </source>
</evidence>
<evidence type="ECO:0000313" key="7">
    <source>
        <dbReference type="EMBL" id="NLJ23129.1"/>
    </source>
</evidence>
<keyword evidence="4" id="KW-0479">Metal-binding</keyword>
<evidence type="ECO:0000313" key="8">
    <source>
        <dbReference type="Proteomes" id="UP000544742"/>
    </source>
</evidence>
<sequence>MSEESLKHFGGKVDELIKGRNLTRGEASDLFRQILNDEQPDLQQGAFLAAITAKGATAEEIAGIWEAIYEVDTLKVRPCVQGPLADNCGTGMDSIKTFNISTAASIVAAADKINMAKHGSRAITSSCGTVDMLEQLGIDVDCDVDLVKRSIEVAGIGIFNGMSGKVHPSALSRILSQIRFGTVLNIAGSLANPALPAYGVRGVYSREMVLPIARAMKEIGYKRAFVIHGRSGDDLRGMDELSTLGRTDVAELDEDGRIREYALNACDLGLEKGDESALLNRGNIEEEAVRLLRVLSGFDRGDRRDIVCLNAAPLLCITGRSEDLLEGVEKAGDIIDSGLAVKKLLHWVREQNRDPGERLERLEGMLELARA</sequence>
<comment type="caution">
    <text evidence="7">The sequence shown here is derived from an EMBL/GenBank/DDBJ whole genome shotgun (WGS) entry which is preliminary data.</text>
</comment>
<comment type="cofactor">
    <cofactor evidence="4">
        <name>Mg(2+)</name>
        <dbReference type="ChEBI" id="CHEBI:18420"/>
    </cofactor>
    <text evidence="4">Binds 2 magnesium ions per monomer.</text>
</comment>
<keyword evidence="3 4" id="KW-0808">Transferase</keyword>
<reference evidence="7 8" key="1">
    <citation type="journal article" date="2020" name="Biotechnol. Biofuels">
        <title>New insights from the biogas microbiome by comprehensive genome-resolved metagenomics of nearly 1600 species originating from multiple anaerobic digesters.</title>
        <authorList>
            <person name="Campanaro S."/>
            <person name="Treu L."/>
            <person name="Rodriguez-R L.M."/>
            <person name="Kovalovszki A."/>
            <person name="Ziels R.M."/>
            <person name="Maus I."/>
            <person name="Zhu X."/>
            <person name="Kougias P.G."/>
            <person name="Basile A."/>
            <person name="Luo G."/>
            <person name="Schluter A."/>
            <person name="Konstantinidis K.T."/>
            <person name="Angelidaki I."/>
        </authorList>
    </citation>
    <scope>NUCLEOTIDE SEQUENCE [LARGE SCALE GENOMIC DNA]</scope>
    <source>
        <strain evidence="7">AS27yjCOA_157</strain>
    </source>
</reference>
<feature type="binding site" evidence="4">
    <location>
        <position position="101"/>
    </location>
    <ligand>
        <name>Mg(2+)</name>
        <dbReference type="ChEBI" id="CHEBI:18420"/>
        <label>1</label>
    </ligand>
</feature>
<dbReference type="PANTHER" id="PTHR43285:SF2">
    <property type="entry name" value="ANTHRANILATE PHOSPHORIBOSYLTRANSFERASE"/>
    <property type="match status" value="1"/>
</dbReference>
<gene>
    <name evidence="4 7" type="primary">trpD</name>
    <name evidence="7" type="ORF">GX426_08480</name>
</gene>
<dbReference type="UniPathway" id="UPA00035">
    <property type="reaction ID" value="UER00041"/>
</dbReference>
<protein>
    <recommendedName>
        <fullName evidence="4">Anthranilate phosphoribosyltransferase</fullName>
        <ecNumber evidence="4">2.4.2.18</ecNumber>
    </recommendedName>
</protein>
<feature type="binding site" evidence="4">
    <location>
        <position position="129"/>
    </location>
    <ligand>
        <name>5-phospho-alpha-D-ribose 1-diphosphate</name>
        <dbReference type="ChEBI" id="CHEBI:58017"/>
    </ligand>
</feature>
<dbReference type="Pfam" id="PF02885">
    <property type="entry name" value="Glycos_trans_3N"/>
    <property type="match status" value="1"/>
</dbReference>
<dbReference type="RefSeq" id="WP_048132817.1">
    <property type="nucleotide sequence ID" value="NZ_DAONXH010000167.1"/>
</dbReference>
<feature type="binding site" evidence="4">
    <location>
        <position position="89"/>
    </location>
    <ligand>
        <name>anthranilate</name>
        <dbReference type="ChEBI" id="CHEBI:16567"/>
        <label>1</label>
    </ligand>
</feature>
<feature type="binding site" evidence="4">
    <location>
        <position position="97"/>
    </location>
    <ligand>
        <name>5-phospho-alpha-D-ribose 1-diphosphate</name>
        <dbReference type="ChEBI" id="CHEBI:58017"/>
    </ligand>
</feature>
<feature type="binding site" evidence="4">
    <location>
        <position position="239"/>
    </location>
    <ligand>
        <name>Mg(2+)</name>
        <dbReference type="ChEBI" id="CHEBI:18420"/>
        <label>2</label>
    </ligand>
</feature>
<evidence type="ECO:0000256" key="3">
    <source>
        <dbReference type="ARBA" id="ARBA00022679"/>
    </source>
</evidence>
<organism evidence="7 8">
    <name type="scientific">Methanothrix soehngenii</name>
    <name type="common">Methanosaeta concilii</name>
    <dbReference type="NCBI Taxonomy" id="2223"/>
    <lineage>
        <taxon>Archaea</taxon>
        <taxon>Methanobacteriati</taxon>
        <taxon>Methanobacteriota</taxon>
        <taxon>Stenosarchaea group</taxon>
        <taxon>Methanomicrobia</taxon>
        <taxon>Methanotrichales</taxon>
        <taxon>Methanotrichaceae</taxon>
        <taxon>Methanothrix</taxon>
    </lineage>
</organism>
<dbReference type="Pfam" id="PF00591">
    <property type="entry name" value="Glycos_transf_3"/>
    <property type="match status" value="1"/>
</dbReference>
<dbReference type="InterPro" id="IPR017459">
    <property type="entry name" value="Glycosyl_Trfase_fam3_N_dom"/>
</dbReference>
<feature type="binding site" evidence="4">
    <location>
        <position position="240"/>
    </location>
    <ligand>
        <name>Mg(2+)</name>
        <dbReference type="ChEBI" id="CHEBI:18420"/>
        <label>1</label>
    </ligand>
</feature>
<comment type="catalytic activity">
    <reaction evidence="4">
        <text>N-(5-phospho-beta-D-ribosyl)anthranilate + diphosphate = 5-phospho-alpha-D-ribose 1-diphosphate + anthranilate</text>
        <dbReference type="Rhea" id="RHEA:11768"/>
        <dbReference type="ChEBI" id="CHEBI:16567"/>
        <dbReference type="ChEBI" id="CHEBI:18277"/>
        <dbReference type="ChEBI" id="CHEBI:33019"/>
        <dbReference type="ChEBI" id="CHEBI:58017"/>
        <dbReference type="EC" id="2.4.2.18"/>
    </reaction>
</comment>
<comment type="subunit">
    <text evidence="4">Homodimer.</text>
</comment>
<keyword evidence="4" id="KW-0460">Magnesium</keyword>
<keyword evidence="4" id="KW-0057">Aromatic amino acid biosynthesis</keyword>
<comment type="similarity">
    <text evidence="4">Belongs to the anthranilate phosphoribosyltransferase family.</text>
</comment>
<feature type="binding site" evidence="4">
    <location>
        <begin position="117"/>
        <end position="125"/>
    </location>
    <ligand>
        <name>5-phospho-alpha-D-ribose 1-diphosphate</name>
        <dbReference type="ChEBI" id="CHEBI:58017"/>
    </ligand>
</feature>
<dbReference type="InterPro" id="IPR000312">
    <property type="entry name" value="Glycosyl_Trfase_fam3"/>
</dbReference>
<comment type="pathway">
    <text evidence="4">Amino-acid biosynthesis; L-tryptophan biosynthesis; L-tryptophan from chorismate: step 2/5.</text>
</comment>
<dbReference type="EC" id="2.4.2.18" evidence="4"/>
<feature type="binding site" evidence="4">
    <location>
        <position position="240"/>
    </location>
    <ligand>
        <name>Mg(2+)</name>
        <dbReference type="ChEBI" id="CHEBI:18420"/>
        <label>2</label>
    </ligand>
</feature>
<evidence type="ECO:0000259" key="5">
    <source>
        <dbReference type="Pfam" id="PF00591"/>
    </source>
</evidence>
<keyword evidence="4" id="KW-0822">Tryptophan biosynthesis</keyword>
<dbReference type="EMBL" id="JAAYUN010000147">
    <property type="protein sequence ID" value="NLJ23129.1"/>
    <property type="molecule type" value="Genomic_DNA"/>
</dbReference>